<sequence>MAQFVRLSLLRRFISVTREYGLAEALNRSRYFAGLYLRGSAPSLFGRQAPAAFAPNTSFTPERQMQTIWSELARGEGFHARINQKTSPRIALIGDLNLSQCRKYRVEQLQVLWKSQNVEFDFAHYEDTPRALRLLQRATHYCEYRLEDTPLTQIYRYEARRLGLPILFDIDDPLFSVAAYETYQNMANLDPMLKKHFLTVAPRYAAMMNGADIVTVSTPGLADLARLYTPRPVYVRRNFADPDTLQNGAAAIAARGPADGLFRVVFASGSQGHEADFDLIKTDVAAFVTADPTRRLTILGHFQTDKLPASLMKQTEHHPFLSYDAYLTNLARADVAVMPLQDDLFNRCKSGVRVIDAAAVGLASIVSAVGDLPTMIDHGRTGFIASAPSDWRLALEALANDRARARVMGSTARETLETRWSVQAEPHIIAPALLDWVKP</sequence>
<dbReference type="Pfam" id="PF13692">
    <property type="entry name" value="Glyco_trans_1_4"/>
    <property type="match status" value="1"/>
</dbReference>
<dbReference type="RefSeq" id="WP_081508057.1">
    <property type="nucleotide sequence ID" value="NZ_CP020474.1"/>
</dbReference>
<dbReference type="SUPFAM" id="SSF53756">
    <property type="entry name" value="UDP-Glycosyltransferase/glycogen phosphorylase"/>
    <property type="match status" value="1"/>
</dbReference>
<dbReference type="GO" id="GO:0102710">
    <property type="term" value="F:D-inositol-3-phosphate glycosyltransferase activity"/>
    <property type="evidence" value="ECO:0007669"/>
    <property type="project" value="UniProtKB-EC"/>
</dbReference>
<reference evidence="1 2" key="1">
    <citation type="submission" date="2017-03" db="EMBL/GenBank/DDBJ databases">
        <title>Genome Sequence of Roseovarius mucosus strain SMR3 Isolated from a culture of the Diatom Skeletonema marinoi.</title>
        <authorList>
            <person name="Topel M."/>
            <person name="Pinder M."/>
            <person name="Johansson O.N."/>
            <person name="Kourtchenko O."/>
            <person name="Godhe A."/>
            <person name="Clarke A.K."/>
        </authorList>
    </citation>
    <scope>NUCLEOTIDE SEQUENCE [LARGE SCALE GENOMIC DNA]</scope>
    <source>
        <strain evidence="1 2">SMR3</strain>
    </source>
</reference>
<dbReference type="Proteomes" id="UP000192273">
    <property type="component" value="Chromosome"/>
</dbReference>
<dbReference type="AlphaFoldDB" id="A0A1V0RSV3"/>
<keyword evidence="1" id="KW-0808">Transferase</keyword>
<dbReference type="OrthoDB" id="9801573at2"/>
<keyword evidence="2" id="KW-1185">Reference proteome</keyword>
<keyword evidence="1" id="KW-0328">Glycosyltransferase</keyword>
<name>A0A1V0RSV3_9RHOB</name>
<dbReference type="Gene3D" id="3.40.50.2000">
    <property type="entry name" value="Glycogen Phosphorylase B"/>
    <property type="match status" value="1"/>
</dbReference>
<dbReference type="KEGG" id="rmm:ROSMUCSMR3_03399"/>
<accession>A0A1V0RSV3</accession>
<dbReference type="EMBL" id="CP020474">
    <property type="protein sequence ID" value="ARE84860.1"/>
    <property type="molecule type" value="Genomic_DNA"/>
</dbReference>
<organism evidence="1 2">
    <name type="scientific">Roseovarius mucosus</name>
    <dbReference type="NCBI Taxonomy" id="215743"/>
    <lineage>
        <taxon>Bacteria</taxon>
        <taxon>Pseudomonadati</taxon>
        <taxon>Pseudomonadota</taxon>
        <taxon>Alphaproteobacteria</taxon>
        <taxon>Rhodobacterales</taxon>
        <taxon>Roseobacteraceae</taxon>
        <taxon>Roseovarius</taxon>
    </lineage>
</organism>
<evidence type="ECO:0000313" key="2">
    <source>
        <dbReference type="Proteomes" id="UP000192273"/>
    </source>
</evidence>
<protein>
    <submittedName>
        <fullName evidence="1">D-inositol-3-phosphate glycosyltransferase</fullName>
        <ecNumber evidence="1">2.4.1.250</ecNumber>
    </submittedName>
</protein>
<dbReference type="EC" id="2.4.1.250" evidence="1"/>
<gene>
    <name evidence="1" type="primary">mshA</name>
    <name evidence="1" type="ORF">ROSMUCSMR3_03399</name>
</gene>
<evidence type="ECO:0000313" key="1">
    <source>
        <dbReference type="EMBL" id="ARE84860.1"/>
    </source>
</evidence>
<proteinExistence type="predicted"/>